<organism evidence="1 2">
    <name type="scientific">Pantoea phytobeneficialis</name>
    <dbReference type="NCBI Taxonomy" id="2052056"/>
    <lineage>
        <taxon>Bacteria</taxon>
        <taxon>Pseudomonadati</taxon>
        <taxon>Pseudomonadota</taxon>
        <taxon>Gammaproteobacteria</taxon>
        <taxon>Enterobacterales</taxon>
        <taxon>Erwiniaceae</taxon>
        <taxon>Pantoea</taxon>
    </lineage>
</organism>
<evidence type="ECO:0000313" key="2">
    <source>
        <dbReference type="Proteomes" id="UP000424872"/>
    </source>
</evidence>
<proteinExistence type="predicted"/>
<evidence type="ECO:0000313" key="1">
    <source>
        <dbReference type="EMBL" id="QGR06619.1"/>
    </source>
</evidence>
<reference evidence="2" key="1">
    <citation type="submission" date="2017-11" db="EMBL/GenBank/DDBJ databases">
        <title>Genome sequence of Pantoea sp. MSR2.</title>
        <authorList>
            <person name="Nascimento F.X."/>
        </authorList>
    </citation>
    <scope>NUCLEOTIDE SEQUENCE [LARGE SCALE GENOMIC DNA]</scope>
    <source>
        <strain evidence="2">MSR2</strain>
    </source>
</reference>
<protein>
    <submittedName>
        <fullName evidence="1">Uncharacterized protein</fullName>
    </submittedName>
</protein>
<accession>A0AAP9H4X8</accession>
<name>A0AAP9H4X8_9GAMM</name>
<sequence>MDADVAFYEISDPATLYHGILTEIPGNDGYRSIIIKDLRIRIAEDKKRKFNSLRIHEAVFLNIAGEQFKFYKSMSNQIEHVLTTYP</sequence>
<dbReference type="KEGG" id="ppho:CTZ24_09425"/>
<dbReference type="Proteomes" id="UP000424872">
    <property type="component" value="Chromosome"/>
</dbReference>
<dbReference type="AlphaFoldDB" id="A0AAP9H4X8"/>
<gene>
    <name evidence="1" type="ORF">CTZ24_09425</name>
</gene>
<dbReference type="EMBL" id="CP024636">
    <property type="protein sequence ID" value="QGR06619.1"/>
    <property type="molecule type" value="Genomic_DNA"/>
</dbReference>